<dbReference type="InterPro" id="IPR001138">
    <property type="entry name" value="Zn2Cys6_DnaBD"/>
</dbReference>
<dbReference type="GO" id="GO:0008270">
    <property type="term" value="F:zinc ion binding"/>
    <property type="evidence" value="ECO:0007669"/>
    <property type="project" value="InterPro"/>
</dbReference>
<organism evidence="4 5">
    <name type="scientific">Cladonia borealis</name>
    <dbReference type="NCBI Taxonomy" id="184061"/>
    <lineage>
        <taxon>Eukaryota</taxon>
        <taxon>Fungi</taxon>
        <taxon>Dikarya</taxon>
        <taxon>Ascomycota</taxon>
        <taxon>Pezizomycotina</taxon>
        <taxon>Lecanoromycetes</taxon>
        <taxon>OSLEUM clade</taxon>
        <taxon>Lecanoromycetidae</taxon>
        <taxon>Lecanorales</taxon>
        <taxon>Lecanorineae</taxon>
        <taxon>Cladoniaceae</taxon>
        <taxon>Cladonia</taxon>
    </lineage>
</organism>
<comment type="caution">
    <text evidence="4">The sequence shown here is derived from an EMBL/GenBank/DDBJ whole genome shotgun (WGS) entry which is preliminary data.</text>
</comment>
<dbReference type="PANTHER" id="PTHR31644">
    <property type="entry name" value="TRANSCRIPTIONAL ACTIVATOR ARO80-RELATED"/>
    <property type="match status" value="1"/>
</dbReference>
<dbReference type="GO" id="GO:0000981">
    <property type="term" value="F:DNA-binding transcription factor activity, RNA polymerase II-specific"/>
    <property type="evidence" value="ECO:0007669"/>
    <property type="project" value="InterPro"/>
</dbReference>
<dbReference type="PANTHER" id="PTHR31644:SF2">
    <property type="entry name" value="TRANSCRIPTIONAL ACTIVATOR ARO80-RELATED"/>
    <property type="match status" value="1"/>
</dbReference>
<dbReference type="GO" id="GO:0045944">
    <property type="term" value="P:positive regulation of transcription by RNA polymerase II"/>
    <property type="evidence" value="ECO:0007669"/>
    <property type="project" value="TreeGrafter"/>
</dbReference>
<evidence type="ECO:0000256" key="1">
    <source>
        <dbReference type="ARBA" id="ARBA00023242"/>
    </source>
</evidence>
<feature type="region of interest" description="Disordered" evidence="2">
    <location>
        <begin position="208"/>
        <end position="263"/>
    </location>
</feature>
<dbReference type="SMART" id="SM00066">
    <property type="entry name" value="GAL4"/>
    <property type="match status" value="1"/>
</dbReference>
<evidence type="ECO:0000313" key="5">
    <source>
        <dbReference type="Proteomes" id="UP001166286"/>
    </source>
</evidence>
<dbReference type="GO" id="GO:0009074">
    <property type="term" value="P:aromatic amino acid family catabolic process"/>
    <property type="evidence" value="ECO:0007669"/>
    <property type="project" value="TreeGrafter"/>
</dbReference>
<reference evidence="4" key="1">
    <citation type="submission" date="2023-03" db="EMBL/GenBank/DDBJ databases">
        <title>Complete genome of Cladonia borealis.</title>
        <authorList>
            <person name="Park H."/>
        </authorList>
    </citation>
    <scope>NUCLEOTIDE SEQUENCE</scope>
    <source>
        <strain evidence="4">ANT050790</strain>
    </source>
</reference>
<gene>
    <name evidence="4" type="ORF">JMJ35_009892</name>
</gene>
<dbReference type="Proteomes" id="UP001166286">
    <property type="component" value="Unassembled WGS sequence"/>
</dbReference>
<protein>
    <recommendedName>
        <fullName evidence="3">Zn(2)-C6 fungal-type domain-containing protein</fullName>
    </recommendedName>
</protein>
<feature type="region of interest" description="Disordered" evidence="2">
    <location>
        <begin position="75"/>
        <end position="123"/>
    </location>
</feature>
<name>A0AA39UXT9_9LECA</name>
<evidence type="ECO:0000259" key="3">
    <source>
        <dbReference type="PROSITE" id="PS50048"/>
    </source>
</evidence>
<dbReference type="FunFam" id="4.10.240.10:FF:000012">
    <property type="entry name" value="C6 transcription factor"/>
    <property type="match status" value="1"/>
</dbReference>
<dbReference type="AlphaFoldDB" id="A0AA39UXT9"/>
<dbReference type="InterPro" id="IPR036864">
    <property type="entry name" value="Zn2-C6_fun-type_DNA-bd_sf"/>
</dbReference>
<evidence type="ECO:0000313" key="4">
    <source>
        <dbReference type="EMBL" id="KAK0508003.1"/>
    </source>
</evidence>
<dbReference type="CDD" id="cd00067">
    <property type="entry name" value="GAL4"/>
    <property type="match status" value="1"/>
</dbReference>
<dbReference type="InterPro" id="IPR052780">
    <property type="entry name" value="AAA_Catabolism_Regulators"/>
</dbReference>
<feature type="compositionally biased region" description="Polar residues" evidence="2">
    <location>
        <begin position="231"/>
        <end position="258"/>
    </location>
</feature>
<keyword evidence="5" id="KW-1185">Reference proteome</keyword>
<dbReference type="CDD" id="cd12148">
    <property type="entry name" value="fungal_TF_MHR"/>
    <property type="match status" value="1"/>
</dbReference>
<dbReference type="Pfam" id="PF00172">
    <property type="entry name" value="Zn_clus"/>
    <property type="match status" value="1"/>
</dbReference>
<dbReference type="PROSITE" id="PS00463">
    <property type="entry name" value="ZN2_CY6_FUNGAL_1"/>
    <property type="match status" value="1"/>
</dbReference>
<dbReference type="PROSITE" id="PS50048">
    <property type="entry name" value="ZN2_CY6_FUNGAL_2"/>
    <property type="match status" value="1"/>
</dbReference>
<dbReference type="Gene3D" id="4.10.240.10">
    <property type="entry name" value="Zn(2)-C6 fungal-type DNA-binding domain"/>
    <property type="match status" value="1"/>
</dbReference>
<evidence type="ECO:0000256" key="2">
    <source>
        <dbReference type="SAM" id="MobiDB-lite"/>
    </source>
</evidence>
<feature type="domain" description="Zn(2)-C6 fungal-type" evidence="3">
    <location>
        <begin position="40"/>
        <end position="76"/>
    </location>
</feature>
<dbReference type="GO" id="GO:0005634">
    <property type="term" value="C:nucleus"/>
    <property type="evidence" value="ECO:0007669"/>
    <property type="project" value="TreeGrafter"/>
</dbReference>
<sequence>MATAPNAPAPLAITTSTNTLHNFQTSQNSASPGHKRTYQACIPCRKRKVRCELGPVDAPQDPPCARCRRESKDCHFSATRRKRKAEDDESDLGEDEHTGDEFAARNGRRKSTRTSGSLGGYETGLQFTRRSMTSGSLSAISQLDGYSLPPQGPLQQPDPYSSSNTITKSEDGQDHEVTNETAADLFRTPINIPGDALHLLLKASNQSEDLQRRELASQGRRPTSHPLHGSSPAQGSHRSRRSPTIQRQGAQVYSTNIDPTIGSRNIEHRETSLSAENVKLWSRLRFVHAGWFTVSEAISYIDYFYEHLNPLTPISLPACRPDTAHSALLKEEPMLTVTILTIASRYKKLVGPGAQTRAFRIHEKLWEYLRDMITRMFWGQEQFGGGFCGAGKRKVAPNGASGGLRSLGTIESLLLLSEFHPKSMHFPPRDDDGEILIPAEDEWTDADLDTTNGRNITLSGWSEPVARSDQMCRSLIGMAYVLAYELGIFGDYADGIVPVEERIPTHNSTGNQRLREERVERALYVFTTQASGRFGLPSIYSDQVNRFSLEDFLRGSHSIDSTMLPESVDRSQQCWVDLMSIMKETNRVLFPSKDHTALIIQNGGYMSHLDRIQPMLVKWYKMFEKLDVPKYPRLIISIEYHYISLYINSLGLQAVIEQWANKVSSMPQVDSPASPASSISSSYVNIYRQNDRYIKEVILSARTVLKHVVQGFLPDDYLKHAPVRTIFRILTSAMFLLKTFAIGGKVDEVSISRRLLADTAKALRTSYVDDVHICLRVADLLERLIEKVGEKFVRLPPRTQEPPAQYTSNNTYNQQAQFQYHPNPGDTIQDPLDGLPTTYDSPHNRDITIMPPLGNAYFGSNNPNYNFQSPTSYNTTQQQQNQEAYTMNNDSADPKDYGMGTDWLALNLNGLVDQSGVNGNGGYEWFGAFGPEAQNNLEVLGKLSNGEYPGLDEYGDGGGMNF</sequence>
<dbReference type="EMBL" id="JAFEKC020000022">
    <property type="protein sequence ID" value="KAK0508003.1"/>
    <property type="molecule type" value="Genomic_DNA"/>
</dbReference>
<dbReference type="SUPFAM" id="SSF57701">
    <property type="entry name" value="Zn2/Cys6 DNA-binding domain"/>
    <property type="match status" value="1"/>
</dbReference>
<proteinExistence type="predicted"/>
<accession>A0AA39UXT9</accession>
<keyword evidence="1" id="KW-0539">Nucleus</keyword>
<feature type="region of interest" description="Disordered" evidence="2">
    <location>
        <begin position="142"/>
        <end position="175"/>
    </location>
</feature>